<gene>
    <name evidence="2" type="ORF">FPY71_10025</name>
</gene>
<evidence type="ECO:0000313" key="2">
    <source>
        <dbReference type="EMBL" id="KAA0970803.1"/>
    </source>
</evidence>
<protein>
    <recommendedName>
        <fullName evidence="1">Phage protein Gp138 N-terminal domain-containing protein</fullName>
    </recommendedName>
</protein>
<dbReference type="Gene3D" id="2.40.50.230">
    <property type="entry name" value="Gp5 N-terminal domain"/>
    <property type="match status" value="1"/>
</dbReference>
<dbReference type="RefSeq" id="WP_149300115.1">
    <property type="nucleotide sequence ID" value="NZ_VTWH01000002.1"/>
</dbReference>
<accession>A0A5B0DWH7</accession>
<sequence>MGGHIGKTTSRLEDIIDSRIAADRAEQWGEMPGRVVAFDPSTQTATIQPLIKKLHRGKEHEIPALLEVPIRFPRAGGFVITSPIKAGDKVTLRPQMRSTEGYQQDGEGYTAADSRSFSLSDYEAHLEGGESLTAPIQNFNSQNMEIRSADGQFAIEMSEDGKFRMRGAAGNWFTLLAEALRLIGSDELVIAYGSSSGTNHSLANRDNILAIADKFDEMSL</sequence>
<reference evidence="2 3" key="1">
    <citation type="submission" date="2019-08" db="EMBL/GenBank/DDBJ databases">
        <title>Aureimonas fodiniaquatilis sp. nov., isolated from a coal mine wastewater.</title>
        <authorList>
            <person name="Kim W."/>
        </authorList>
    </citation>
    <scope>NUCLEOTIDE SEQUENCE [LARGE SCALE GENOMIC DNA]</scope>
    <source>
        <strain evidence="2 3">CAU 1482</strain>
    </source>
</reference>
<evidence type="ECO:0000313" key="3">
    <source>
        <dbReference type="Proteomes" id="UP000324738"/>
    </source>
</evidence>
<feature type="domain" description="Phage protein Gp138 N-terminal" evidence="1">
    <location>
        <begin position="31"/>
        <end position="121"/>
    </location>
</feature>
<dbReference type="Pfam" id="PF18352">
    <property type="entry name" value="Gp138_N"/>
    <property type="match status" value="1"/>
</dbReference>
<proteinExistence type="predicted"/>
<dbReference type="EMBL" id="VTWH01000002">
    <property type="protein sequence ID" value="KAA0970803.1"/>
    <property type="molecule type" value="Genomic_DNA"/>
</dbReference>
<comment type="caution">
    <text evidence="2">The sequence shown here is derived from an EMBL/GenBank/DDBJ whole genome shotgun (WGS) entry which is preliminary data.</text>
</comment>
<dbReference type="OrthoDB" id="1903830at2"/>
<keyword evidence="3" id="KW-1185">Reference proteome</keyword>
<evidence type="ECO:0000259" key="1">
    <source>
        <dbReference type="Pfam" id="PF18352"/>
    </source>
</evidence>
<organism evidence="2 3">
    <name type="scientific">Aureimonas fodinaquatilis</name>
    <dbReference type="NCBI Taxonomy" id="2565783"/>
    <lineage>
        <taxon>Bacteria</taxon>
        <taxon>Pseudomonadati</taxon>
        <taxon>Pseudomonadota</taxon>
        <taxon>Alphaproteobacteria</taxon>
        <taxon>Hyphomicrobiales</taxon>
        <taxon>Aurantimonadaceae</taxon>
        <taxon>Aureimonas</taxon>
    </lineage>
</organism>
<dbReference type="InterPro" id="IPR037026">
    <property type="entry name" value="Vgr_OB-fold_dom_sf"/>
</dbReference>
<dbReference type="InterPro" id="IPR041599">
    <property type="entry name" value="Gp138_N"/>
</dbReference>
<dbReference type="Proteomes" id="UP000324738">
    <property type="component" value="Unassembled WGS sequence"/>
</dbReference>
<dbReference type="AlphaFoldDB" id="A0A5B0DWH7"/>
<name>A0A5B0DWH7_9HYPH</name>